<keyword evidence="1" id="KW-1133">Transmembrane helix</keyword>
<dbReference type="EMBL" id="CAJJDN010000063">
    <property type="protein sequence ID" value="CAD8094976.1"/>
    <property type="molecule type" value="Genomic_DNA"/>
</dbReference>
<gene>
    <name evidence="2" type="ORF">PSON_ATCC_30995.1.T0630162</name>
</gene>
<dbReference type="OrthoDB" id="299268at2759"/>
<evidence type="ECO:0000313" key="3">
    <source>
        <dbReference type="Proteomes" id="UP000692954"/>
    </source>
</evidence>
<dbReference type="Proteomes" id="UP000692954">
    <property type="component" value="Unassembled WGS sequence"/>
</dbReference>
<reference evidence="2" key="1">
    <citation type="submission" date="2021-01" db="EMBL/GenBank/DDBJ databases">
        <authorList>
            <consortium name="Genoscope - CEA"/>
            <person name="William W."/>
        </authorList>
    </citation>
    <scope>NUCLEOTIDE SEQUENCE</scope>
</reference>
<feature type="transmembrane region" description="Helical" evidence="1">
    <location>
        <begin position="372"/>
        <end position="392"/>
    </location>
</feature>
<keyword evidence="3" id="KW-1185">Reference proteome</keyword>
<proteinExistence type="predicted"/>
<keyword evidence="1" id="KW-0812">Transmembrane</keyword>
<evidence type="ECO:0000313" key="2">
    <source>
        <dbReference type="EMBL" id="CAD8094976.1"/>
    </source>
</evidence>
<comment type="caution">
    <text evidence="2">The sequence shown here is derived from an EMBL/GenBank/DDBJ whole genome shotgun (WGS) entry which is preliminary data.</text>
</comment>
<sequence>MEKVLSYDQIVQKLIEFCHKNQDEEISQIEATKILNQMSIKNGHQEFNYEIAVELFERVTSYNTQLTIQTLAHVLYEANDIIINKYNHAMNREMYMEEQKAYLKQIKPYDNSTNLHISYVKIQETHVQRPYIVVLIGEFHHESEIQTRNNGWFEWNLNVQIPVKSLVADLKIELLEDHNIVASLQLPFEALPMNEMKEAELQMQNVNCHTLIQLQCMLIIGNNYQELIDEKMNFLENQTQICQEELFLLQSQLHELNKPFFRDVNIQPKYTNYSNKSNLNTEIFLNIPDKNSLQPPSLQATAFRNTSSALGFKKIVIEQERKLHSYPIMARIDLLATIIAVLSMIINFITPDISVTYIMIIVFSIMLKHKYTLIYILIVVTIGIIIEIFTLSHQHLNIFAILLIVLNMLFNFGLLVLTGLLLNDVENVSILKSKLLLPL</sequence>
<protein>
    <submittedName>
        <fullName evidence="2">Uncharacterized protein</fullName>
    </submittedName>
</protein>
<name>A0A8S1NY90_9CILI</name>
<feature type="transmembrane region" description="Helical" evidence="1">
    <location>
        <begin position="398"/>
        <end position="422"/>
    </location>
</feature>
<evidence type="ECO:0000256" key="1">
    <source>
        <dbReference type="SAM" id="Phobius"/>
    </source>
</evidence>
<keyword evidence="1" id="KW-0472">Membrane</keyword>
<accession>A0A8S1NY90</accession>
<feature type="transmembrane region" description="Helical" evidence="1">
    <location>
        <begin position="334"/>
        <end position="360"/>
    </location>
</feature>
<organism evidence="2 3">
    <name type="scientific">Paramecium sonneborni</name>
    <dbReference type="NCBI Taxonomy" id="65129"/>
    <lineage>
        <taxon>Eukaryota</taxon>
        <taxon>Sar</taxon>
        <taxon>Alveolata</taxon>
        <taxon>Ciliophora</taxon>
        <taxon>Intramacronucleata</taxon>
        <taxon>Oligohymenophorea</taxon>
        <taxon>Peniculida</taxon>
        <taxon>Parameciidae</taxon>
        <taxon>Paramecium</taxon>
    </lineage>
</organism>
<dbReference type="AlphaFoldDB" id="A0A8S1NY90"/>